<evidence type="ECO:0000256" key="1">
    <source>
        <dbReference type="SAM" id="MobiDB-lite"/>
    </source>
</evidence>
<organism evidence="3 4">
    <name type="scientific">Microbacterium terregens</name>
    <dbReference type="NCBI Taxonomy" id="69363"/>
    <lineage>
        <taxon>Bacteria</taxon>
        <taxon>Bacillati</taxon>
        <taxon>Actinomycetota</taxon>
        <taxon>Actinomycetes</taxon>
        <taxon>Micrococcales</taxon>
        <taxon>Microbacteriaceae</taxon>
        <taxon>Microbacterium</taxon>
    </lineage>
</organism>
<protein>
    <submittedName>
        <fullName evidence="3">Restriction endonuclease</fullName>
    </submittedName>
</protein>
<dbReference type="InterPro" id="IPR052906">
    <property type="entry name" value="Type_IV_Methyl-Rstrct_Enzyme"/>
</dbReference>
<keyword evidence="3" id="KW-0540">Nuclease</keyword>
<gene>
    <name evidence="3" type="ORF">ACFFPJ_16355</name>
</gene>
<dbReference type="EMBL" id="JBHMBE010000009">
    <property type="protein sequence ID" value="MFB9647365.1"/>
    <property type="molecule type" value="Genomic_DNA"/>
</dbReference>
<dbReference type="Gene3D" id="3.40.1350.10">
    <property type="match status" value="1"/>
</dbReference>
<feature type="domain" description="Restriction endonuclease type IV Mrr" evidence="2">
    <location>
        <begin position="48"/>
        <end position="165"/>
    </location>
</feature>
<dbReference type="InterPro" id="IPR011335">
    <property type="entry name" value="Restrct_endonuc-II-like"/>
</dbReference>
<dbReference type="InterPro" id="IPR011856">
    <property type="entry name" value="tRNA_endonuc-like_dom_sf"/>
</dbReference>
<dbReference type="RefSeq" id="WP_378721841.1">
    <property type="nucleotide sequence ID" value="NZ_JBHMBE010000009.1"/>
</dbReference>
<accession>A0ABV5T470</accession>
<feature type="region of interest" description="Disordered" evidence="1">
    <location>
        <begin position="1"/>
        <end position="24"/>
    </location>
</feature>
<reference evidence="3 4" key="1">
    <citation type="submission" date="2024-09" db="EMBL/GenBank/DDBJ databases">
        <authorList>
            <person name="Sun Q."/>
            <person name="Mori K."/>
        </authorList>
    </citation>
    <scope>NUCLEOTIDE SEQUENCE [LARGE SCALE GENOMIC DNA]</scope>
    <source>
        <strain evidence="3 4">JCM 1342</strain>
    </source>
</reference>
<evidence type="ECO:0000313" key="4">
    <source>
        <dbReference type="Proteomes" id="UP001589611"/>
    </source>
</evidence>
<dbReference type="Proteomes" id="UP001589611">
    <property type="component" value="Unassembled WGS sequence"/>
</dbReference>
<dbReference type="PANTHER" id="PTHR30015:SF7">
    <property type="entry name" value="TYPE IV METHYL-DIRECTED RESTRICTION ENZYME ECOKMRR"/>
    <property type="match status" value="1"/>
</dbReference>
<dbReference type="PANTHER" id="PTHR30015">
    <property type="entry name" value="MRR RESTRICTION SYSTEM PROTEIN"/>
    <property type="match status" value="1"/>
</dbReference>
<proteinExistence type="predicted"/>
<keyword evidence="3" id="KW-0378">Hydrolase</keyword>
<evidence type="ECO:0000313" key="3">
    <source>
        <dbReference type="EMBL" id="MFB9647365.1"/>
    </source>
</evidence>
<dbReference type="GO" id="GO:0004519">
    <property type="term" value="F:endonuclease activity"/>
    <property type="evidence" value="ECO:0007669"/>
    <property type="project" value="UniProtKB-KW"/>
</dbReference>
<keyword evidence="4" id="KW-1185">Reference proteome</keyword>
<comment type="caution">
    <text evidence="3">The sequence shown here is derived from an EMBL/GenBank/DDBJ whole genome shotgun (WGS) entry which is preliminary data.</text>
</comment>
<dbReference type="InterPro" id="IPR007560">
    <property type="entry name" value="Restrct_endonuc_IV_Mrr"/>
</dbReference>
<evidence type="ECO:0000259" key="2">
    <source>
        <dbReference type="Pfam" id="PF04471"/>
    </source>
</evidence>
<sequence>MKRRVSTQHESLPEIVDTPSSDPDDLLDAAEAATDQSVAVDLLQRLRDRDWRFFERTVRSLLTAMGYGTEGTKLRATTSGDGGIDGVINRDALGLDRIYIQAKRFRETAVDSDTVRTFLGSLDTQKAGSGVFFTTSRYTRDAEVAADRSSKSVVLIDGERLASLMIRYRIGTQVRRTVEIVEVDEDFFE</sequence>
<keyword evidence="3" id="KW-0255">Endonuclease</keyword>
<dbReference type="Pfam" id="PF04471">
    <property type="entry name" value="Mrr_cat"/>
    <property type="match status" value="1"/>
</dbReference>
<dbReference type="SUPFAM" id="SSF52980">
    <property type="entry name" value="Restriction endonuclease-like"/>
    <property type="match status" value="1"/>
</dbReference>
<name>A0ABV5T470_9MICO</name>